<sequence>MISPAAAQNTAPEKVAKLEVGHRASASIVIVVQGDSGSGLPTAFSTPEFTPASTLTKEPAEQERLSAQSVKAAEVAALDASSDANCVEAEASLQRTVRDAQRALQTAHSITAALATQGEKIVAVEDAMRENDQDWRRGRKEMRRTRHWYAALAHWLRCGGSATVSKNEGRAEGTLTMGSHLMQPAAQRSEKCSDSTGVYMAASGELLQGEGALIGAPHSSAREAGADEATEVLSYPSTARATHARTLLFKCNGAPLPKEQQRADIKLRDRLEPRVIEAHQLFKELHGQALLHNEMLASHIDRLESVNTQASKVVAKNIKVAQKR</sequence>
<dbReference type="OrthoDB" id="263116at2759"/>
<dbReference type="EMBL" id="LJSK01000488">
    <property type="protein sequence ID" value="KPI82918.1"/>
    <property type="molecule type" value="Genomic_DNA"/>
</dbReference>
<comment type="caution">
    <text evidence="1">The sequence shown here is derived from an EMBL/GenBank/DDBJ whole genome shotgun (WGS) entry which is preliminary data.</text>
</comment>
<evidence type="ECO:0000313" key="1">
    <source>
        <dbReference type="EMBL" id="KPI82918.1"/>
    </source>
</evidence>
<dbReference type="Proteomes" id="UP000038009">
    <property type="component" value="Unassembled WGS sequence"/>
</dbReference>
<accession>A0A0N1HT54</accession>
<dbReference type="OMA" id="MRRTRHW"/>
<dbReference type="AlphaFoldDB" id="A0A0N1HT54"/>
<name>A0A0N1HT54_LEPSE</name>
<proteinExistence type="predicted"/>
<keyword evidence="2" id="KW-1185">Reference proteome</keyword>
<protein>
    <submittedName>
        <fullName evidence="1">Uncharacterized protein</fullName>
    </submittedName>
</protein>
<gene>
    <name evidence="1" type="ORF">ABL78_8070</name>
</gene>
<dbReference type="VEuPathDB" id="TriTrypDB:Lsey_0488_0020"/>
<reference evidence="1 2" key="1">
    <citation type="journal article" date="2015" name="PLoS Pathog.">
        <title>Leptomonas seymouri: Adaptations to the Dixenous Life Cycle Analyzed by Genome Sequencing, Transcriptome Profiling and Co-infection with Leishmania donovani.</title>
        <authorList>
            <person name="Kraeva N."/>
            <person name="Butenko A."/>
            <person name="Hlavacova J."/>
            <person name="Kostygov A."/>
            <person name="Myskova J."/>
            <person name="Grybchuk D."/>
            <person name="Lestinova T."/>
            <person name="Votypka J."/>
            <person name="Volf P."/>
            <person name="Opperdoes F."/>
            <person name="Flegontov P."/>
            <person name="Lukes J."/>
            <person name="Yurchenko V."/>
        </authorList>
    </citation>
    <scope>NUCLEOTIDE SEQUENCE [LARGE SCALE GENOMIC DNA]</scope>
    <source>
        <strain evidence="1 2">ATCC 30220</strain>
    </source>
</reference>
<evidence type="ECO:0000313" key="2">
    <source>
        <dbReference type="Proteomes" id="UP000038009"/>
    </source>
</evidence>
<organism evidence="1 2">
    <name type="scientific">Leptomonas seymouri</name>
    <dbReference type="NCBI Taxonomy" id="5684"/>
    <lineage>
        <taxon>Eukaryota</taxon>
        <taxon>Discoba</taxon>
        <taxon>Euglenozoa</taxon>
        <taxon>Kinetoplastea</taxon>
        <taxon>Metakinetoplastina</taxon>
        <taxon>Trypanosomatida</taxon>
        <taxon>Trypanosomatidae</taxon>
        <taxon>Leishmaniinae</taxon>
        <taxon>Leptomonas</taxon>
    </lineage>
</organism>